<dbReference type="AlphaFoldDB" id="A0AA40GAB8"/>
<gene>
    <name evidence="1" type="ORF">K0M31_011835</name>
</gene>
<sequence length="145" mass="15667">MSNCNLELSKCITLVHRTVRKFSRNAANCVTSRPRQIGNESHVGSRAGTARPVTIMTMDDNDGGGQISLAEEFLKARLCAGRPAFLTESEGPAQRGALMNGFLRVEPLNSRVTPIPGARVRNAGQISWRTTLAKLPGCPAKETFS</sequence>
<accession>A0AA40GAB8</accession>
<reference evidence="1" key="1">
    <citation type="submission" date="2021-10" db="EMBL/GenBank/DDBJ databases">
        <title>Melipona bicolor Genome sequencing and assembly.</title>
        <authorList>
            <person name="Araujo N.S."/>
            <person name="Arias M.C."/>
        </authorList>
    </citation>
    <scope>NUCLEOTIDE SEQUENCE</scope>
    <source>
        <strain evidence="1">USP_2M_L1-L4_2017</strain>
        <tissue evidence="1">Whole body</tissue>
    </source>
</reference>
<name>A0AA40GAB8_9HYME</name>
<organism evidence="1 2">
    <name type="scientific">Melipona bicolor</name>
    <dbReference type="NCBI Taxonomy" id="60889"/>
    <lineage>
        <taxon>Eukaryota</taxon>
        <taxon>Metazoa</taxon>
        <taxon>Ecdysozoa</taxon>
        <taxon>Arthropoda</taxon>
        <taxon>Hexapoda</taxon>
        <taxon>Insecta</taxon>
        <taxon>Pterygota</taxon>
        <taxon>Neoptera</taxon>
        <taxon>Endopterygota</taxon>
        <taxon>Hymenoptera</taxon>
        <taxon>Apocrita</taxon>
        <taxon>Aculeata</taxon>
        <taxon>Apoidea</taxon>
        <taxon>Anthophila</taxon>
        <taxon>Apidae</taxon>
        <taxon>Melipona</taxon>
    </lineage>
</organism>
<keyword evidence="2" id="KW-1185">Reference proteome</keyword>
<dbReference type="Proteomes" id="UP001177670">
    <property type="component" value="Unassembled WGS sequence"/>
</dbReference>
<evidence type="ECO:0000313" key="2">
    <source>
        <dbReference type="Proteomes" id="UP001177670"/>
    </source>
</evidence>
<evidence type="ECO:0000313" key="1">
    <source>
        <dbReference type="EMBL" id="KAK1134050.1"/>
    </source>
</evidence>
<dbReference type="EMBL" id="JAHYIQ010000003">
    <property type="protein sequence ID" value="KAK1134050.1"/>
    <property type="molecule type" value="Genomic_DNA"/>
</dbReference>
<comment type="caution">
    <text evidence="1">The sequence shown here is derived from an EMBL/GenBank/DDBJ whole genome shotgun (WGS) entry which is preliminary data.</text>
</comment>
<proteinExistence type="predicted"/>
<protein>
    <submittedName>
        <fullName evidence="1">Uncharacterized protein</fullName>
    </submittedName>
</protein>